<proteinExistence type="inferred from homology"/>
<evidence type="ECO:0000256" key="4">
    <source>
        <dbReference type="SAM" id="Phobius"/>
    </source>
</evidence>
<dbReference type="AlphaFoldDB" id="A0A2I9LNG5"/>
<dbReference type="PANTHER" id="PTHR43903">
    <property type="entry name" value="NEUROLIGIN"/>
    <property type="match status" value="1"/>
</dbReference>
<organism evidence="7">
    <name type="scientific">Centruroides hentzi</name>
    <dbReference type="NCBI Taxonomy" id="88313"/>
    <lineage>
        <taxon>Eukaryota</taxon>
        <taxon>Metazoa</taxon>
        <taxon>Ecdysozoa</taxon>
        <taxon>Arthropoda</taxon>
        <taxon>Chelicerata</taxon>
        <taxon>Arachnida</taxon>
        <taxon>Scorpiones</taxon>
        <taxon>Buthida</taxon>
        <taxon>Buthoidea</taxon>
        <taxon>Buthidae</taxon>
        <taxon>Centruroides</taxon>
    </lineage>
</organism>
<protein>
    <submittedName>
        <fullName evidence="7">Acetylcholinesterase</fullName>
    </submittedName>
</protein>
<evidence type="ECO:0000256" key="1">
    <source>
        <dbReference type="ARBA" id="ARBA00005964"/>
    </source>
</evidence>
<dbReference type="Pfam" id="PF00135">
    <property type="entry name" value="COesterase"/>
    <property type="match status" value="1"/>
</dbReference>
<keyword evidence="4" id="KW-0472">Membrane</keyword>
<evidence type="ECO:0000313" key="7">
    <source>
        <dbReference type="EMBL" id="MBW19994.1"/>
    </source>
</evidence>
<feature type="chain" id="PRO_5014394870" evidence="5">
    <location>
        <begin position="20"/>
        <end position="627"/>
    </location>
</feature>
<dbReference type="Gene3D" id="3.40.50.1820">
    <property type="entry name" value="alpha/beta hydrolase"/>
    <property type="match status" value="1"/>
</dbReference>
<sequence>MLARPSVALLWFIWPACLAQTLRPIVNLPQGALRGTVLKTSNGRDFYAFQGIPYATPPIGIFRFKEPIPHAGWGGILDAVRFRSECPQYDFRGHRTGEEDCLYVNIYTPALPVTTRRSVTYPVMLWIHGRNYDSGSGNLYGAENLMDKGVILVTFNYRIGVLGFLSTGDFESPGNYGLLDQKLAIGWVFNNIAKFGGDANAVTLFGQGSGAASILLHLLSPSRQVGMFQRVILQSGSPLCDWAIQDDPEKYAIALAEKLGCDTRNSAYIVKCLKEQSTDAIIQAQQELKTFGDFPVGAAPVLDKNSTYRFLPDHPEVLLQMGNFHPVPLMAGVNRDEGAFFYPLIFYKYKEEIRSSSDFLQQKLLPLFLEAATNFRRNVEEVVQELMYNYFGGVNPTNSTQILRPFINMSTDGMYVSCMDKTLQLYSRLETRTFMYSFQYKGTNSFATLNQDGIFVPPVETGVSNGDELFYLFNLHLGGIRPHSHLDNLITNRVLTLWTDFCKFGKAPQFVNYEYPKWDNFRPDRKSYYRIGRSLTVDQDYRSRAVDLWLRRLPEISAADNPTSSPHTQLPGVEPFYRTLAWAMVAICLALLVLVVVLLAILYNQKKSQSFKANHENQSGMSASTLY</sequence>
<evidence type="ECO:0000256" key="2">
    <source>
        <dbReference type="ARBA" id="ARBA00022729"/>
    </source>
</evidence>
<dbReference type="InterPro" id="IPR002018">
    <property type="entry name" value="CarbesteraseB"/>
</dbReference>
<accession>A0A2I9LNG5</accession>
<evidence type="ECO:0000256" key="3">
    <source>
        <dbReference type="ARBA" id="ARBA00023180"/>
    </source>
</evidence>
<feature type="signal peptide" evidence="5">
    <location>
        <begin position="1"/>
        <end position="19"/>
    </location>
</feature>
<dbReference type="InterPro" id="IPR029058">
    <property type="entry name" value="AB_hydrolase_fold"/>
</dbReference>
<dbReference type="EMBL" id="GFWZ01000004">
    <property type="protein sequence ID" value="MBW19994.1"/>
    <property type="molecule type" value="Transcribed_RNA"/>
</dbReference>
<comment type="similarity">
    <text evidence="1">Belongs to the type-B carboxylesterase/lipase family.</text>
</comment>
<keyword evidence="4" id="KW-0812">Transmembrane</keyword>
<feature type="transmembrane region" description="Helical" evidence="4">
    <location>
        <begin position="580"/>
        <end position="603"/>
    </location>
</feature>
<dbReference type="SUPFAM" id="SSF53474">
    <property type="entry name" value="alpha/beta-Hydrolases"/>
    <property type="match status" value="1"/>
</dbReference>
<reference evidence="7" key="1">
    <citation type="journal article" date="2017" name="Toxicon">
        <title>Venom-gland transcriptomics and venom proteomics of the Hentz striped scorpion (Centruroides hentzi; Buthidae) reveal high toxin diversity in a harmless member of a lethal family.</title>
        <authorList>
            <person name="Ward M.J."/>
            <person name="Ellsworth S.A."/>
            <person name="Rokyta D.R."/>
        </authorList>
    </citation>
    <scope>NUCLEOTIDE SEQUENCE</scope>
    <source>
        <tissue evidence="7">Venom gland</tissue>
    </source>
</reference>
<dbReference type="InterPro" id="IPR019819">
    <property type="entry name" value="Carboxylesterase_B_CS"/>
</dbReference>
<keyword evidence="3" id="KW-0325">Glycoprotein</keyword>
<name>A0A2I9LNG5_9SCOR</name>
<dbReference type="PROSITE" id="PS00941">
    <property type="entry name" value="CARBOXYLESTERASE_B_2"/>
    <property type="match status" value="1"/>
</dbReference>
<evidence type="ECO:0000259" key="6">
    <source>
        <dbReference type="Pfam" id="PF00135"/>
    </source>
</evidence>
<feature type="domain" description="Carboxylesterase type B" evidence="6">
    <location>
        <begin position="24"/>
        <end position="549"/>
    </location>
</feature>
<evidence type="ECO:0000256" key="5">
    <source>
        <dbReference type="SAM" id="SignalP"/>
    </source>
</evidence>
<keyword evidence="2 5" id="KW-0732">Signal</keyword>
<keyword evidence="4" id="KW-1133">Transmembrane helix</keyword>
<dbReference type="InterPro" id="IPR051093">
    <property type="entry name" value="Neuroligin/BSAL"/>
</dbReference>